<reference evidence="1 2" key="1">
    <citation type="submission" date="2019-01" db="EMBL/GenBank/DDBJ databases">
        <title>Sequencing of cultivated peanut Arachis hypogaea provides insights into genome evolution and oil improvement.</title>
        <authorList>
            <person name="Chen X."/>
        </authorList>
    </citation>
    <scope>NUCLEOTIDE SEQUENCE [LARGE SCALE GENOMIC DNA]</scope>
    <source>
        <strain evidence="2">cv. Fuhuasheng</strain>
        <tissue evidence="1">Leaves</tissue>
    </source>
</reference>
<evidence type="ECO:0000313" key="1">
    <source>
        <dbReference type="EMBL" id="RYR32685.1"/>
    </source>
</evidence>
<proteinExistence type="predicted"/>
<comment type="caution">
    <text evidence="1">The sequence shown here is derived from an EMBL/GenBank/DDBJ whole genome shotgun (WGS) entry which is preliminary data.</text>
</comment>
<dbReference type="STRING" id="3818.A0A445B1W3"/>
<dbReference type="AlphaFoldDB" id="A0A445B1W3"/>
<dbReference type="PANTHER" id="PTHR47186">
    <property type="entry name" value="LEUCINE-RICH REPEAT-CONTAINING PROTEIN 57"/>
    <property type="match status" value="1"/>
</dbReference>
<gene>
    <name evidence="1" type="ORF">Ahy_A10g047217</name>
</gene>
<dbReference type="EMBL" id="SDMP01000010">
    <property type="protein sequence ID" value="RYR32685.1"/>
    <property type="molecule type" value="Genomic_DNA"/>
</dbReference>
<sequence>MLPSLGQLPSLQHLEISKFERLPIVGAEFYRNDESCLETPFPMLETLRFQSMPCWEEWRSLELNSFPRLRELIIRDCSMLRGDLPNQLPSLRSLRIENCEQLSCCVPRGPAITSLRIEGSNEVRIEELPPLLDKLSINGKHQAESRSLRSLTISYCEKQLSCVALLFHGLTHLYIEGECESVKCLPKEGWLPATLEYLRLDSIKSVEMLECKGLAHLTSLQQLSIHFCYNLENIDGEKLPASLLRLTIYGSPLLGKRCEMKDPQKAT</sequence>
<organism evidence="1 2">
    <name type="scientific">Arachis hypogaea</name>
    <name type="common">Peanut</name>
    <dbReference type="NCBI Taxonomy" id="3818"/>
    <lineage>
        <taxon>Eukaryota</taxon>
        <taxon>Viridiplantae</taxon>
        <taxon>Streptophyta</taxon>
        <taxon>Embryophyta</taxon>
        <taxon>Tracheophyta</taxon>
        <taxon>Spermatophyta</taxon>
        <taxon>Magnoliopsida</taxon>
        <taxon>eudicotyledons</taxon>
        <taxon>Gunneridae</taxon>
        <taxon>Pentapetalae</taxon>
        <taxon>rosids</taxon>
        <taxon>fabids</taxon>
        <taxon>Fabales</taxon>
        <taxon>Fabaceae</taxon>
        <taxon>Papilionoideae</taxon>
        <taxon>50 kb inversion clade</taxon>
        <taxon>dalbergioids sensu lato</taxon>
        <taxon>Dalbergieae</taxon>
        <taxon>Pterocarpus clade</taxon>
        <taxon>Arachis</taxon>
    </lineage>
</organism>
<dbReference type="SUPFAM" id="SSF52058">
    <property type="entry name" value="L domain-like"/>
    <property type="match status" value="1"/>
</dbReference>
<name>A0A445B1W3_ARAHY</name>
<dbReference type="PANTHER" id="PTHR47186:SF3">
    <property type="entry name" value="OS09G0267800 PROTEIN"/>
    <property type="match status" value="1"/>
</dbReference>
<keyword evidence="2" id="KW-1185">Reference proteome</keyword>
<dbReference type="InterPro" id="IPR032675">
    <property type="entry name" value="LRR_dom_sf"/>
</dbReference>
<dbReference type="Proteomes" id="UP000289738">
    <property type="component" value="Chromosome A10"/>
</dbReference>
<evidence type="ECO:0000313" key="2">
    <source>
        <dbReference type="Proteomes" id="UP000289738"/>
    </source>
</evidence>
<evidence type="ECO:0008006" key="3">
    <source>
        <dbReference type="Google" id="ProtNLM"/>
    </source>
</evidence>
<dbReference type="Gene3D" id="3.80.10.10">
    <property type="entry name" value="Ribonuclease Inhibitor"/>
    <property type="match status" value="2"/>
</dbReference>
<accession>A0A445B1W3</accession>
<protein>
    <recommendedName>
        <fullName evidence="3">Disease resistance protein</fullName>
    </recommendedName>
</protein>